<evidence type="ECO:0000313" key="1">
    <source>
        <dbReference type="EMBL" id="VAW18105.1"/>
    </source>
</evidence>
<sequence length="252" mass="27791">MSHIPASAVFGDVSIGSLFGAGQTSAITPEQQSARVIIDSQKQEINRLRGYKPVLNNTEKAKLSEIQAQVVAIQQRSANGTVRPDELEDRTELLARADEIIGKPTSEVDGEDEKLAEYASILQTLLDPKLNPIEQKRLDRLERVKDNIEENLNRNPGSATIRAQFQSIVRQIEQVNPPRAVSELSVAERKAYDDLADLINERSGAKIQLSARDTMRVAELESSILSLQGSLPPNASQQPTSQQVSRAYARLL</sequence>
<proteinExistence type="predicted"/>
<gene>
    <name evidence="1" type="ORF">MNBD_ALPHA11-1188</name>
</gene>
<accession>A0A3B0THH8</accession>
<name>A0A3B0THH8_9ZZZZ</name>
<protein>
    <submittedName>
        <fullName evidence="1">Uncharacterized protein</fullName>
    </submittedName>
</protein>
<dbReference type="EMBL" id="UOEQ01000163">
    <property type="protein sequence ID" value="VAW18105.1"/>
    <property type="molecule type" value="Genomic_DNA"/>
</dbReference>
<reference evidence="1" key="1">
    <citation type="submission" date="2018-06" db="EMBL/GenBank/DDBJ databases">
        <authorList>
            <person name="Zhirakovskaya E."/>
        </authorList>
    </citation>
    <scope>NUCLEOTIDE SEQUENCE</scope>
</reference>
<dbReference type="AlphaFoldDB" id="A0A3B0THH8"/>
<organism evidence="1">
    <name type="scientific">hydrothermal vent metagenome</name>
    <dbReference type="NCBI Taxonomy" id="652676"/>
    <lineage>
        <taxon>unclassified sequences</taxon>
        <taxon>metagenomes</taxon>
        <taxon>ecological metagenomes</taxon>
    </lineage>
</organism>